<keyword evidence="3" id="KW-1185">Reference proteome</keyword>
<organism evidence="2 3">
    <name type="scientific">Malaciobacter mytili LMG 24559</name>
    <dbReference type="NCBI Taxonomy" id="1032238"/>
    <lineage>
        <taxon>Bacteria</taxon>
        <taxon>Pseudomonadati</taxon>
        <taxon>Campylobacterota</taxon>
        <taxon>Epsilonproteobacteria</taxon>
        <taxon>Campylobacterales</taxon>
        <taxon>Arcobacteraceae</taxon>
        <taxon>Malaciobacter</taxon>
    </lineage>
</organism>
<gene>
    <name evidence="2" type="ORF">CP985_13355</name>
</gene>
<dbReference type="RefSeq" id="WP_114842798.1">
    <property type="nucleotide sequence ID" value="NZ_CP031219.1"/>
</dbReference>
<dbReference type="Proteomes" id="UP000290092">
    <property type="component" value="Unassembled WGS sequence"/>
</dbReference>
<dbReference type="GO" id="GO:0030973">
    <property type="term" value="F:molybdate ion binding"/>
    <property type="evidence" value="ECO:0007669"/>
    <property type="project" value="TreeGrafter"/>
</dbReference>
<evidence type="ECO:0000313" key="3">
    <source>
        <dbReference type="Proteomes" id="UP000290092"/>
    </source>
</evidence>
<sequence>MIKKLALSLLMFFFLNQTLFAKEKPTLIFYCGITMVKPIKEMAKIIEEKYNCEIKISQGGSKDLYDSLKFSKKGDLYLPGSDSYRLNNLKDGYLLDGVYIGYNQAAIFVQKNNPKNIKNLDDFLNTQNSSVLCDPNSGSIGRMTKKIFLKYKDEEFLNKAYDNAVEIGTDSRNLNKALIDKRADISINWRATAFWPENYQSIDIIQIDEKYAPKKKLVLNLLSFSQNKQIARAFMDFAKSEEGREIMKKYGFL</sequence>
<reference evidence="2 3" key="1">
    <citation type="submission" date="2017-09" db="EMBL/GenBank/DDBJ databases">
        <title>Genomics of the genus Arcobacter.</title>
        <authorList>
            <person name="Perez-Cataluna A."/>
            <person name="Figueras M.J."/>
            <person name="Salas-Masso N."/>
        </authorList>
    </citation>
    <scope>NUCLEOTIDE SEQUENCE [LARGE SCALE GENOMIC DNA]</scope>
    <source>
        <strain evidence="2 3">CECT 7386</strain>
    </source>
</reference>
<dbReference type="AlphaFoldDB" id="A0AAX2AG91"/>
<dbReference type="GO" id="GO:0015689">
    <property type="term" value="P:molybdate ion transport"/>
    <property type="evidence" value="ECO:0007669"/>
    <property type="project" value="TreeGrafter"/>
</dbReference>
<dbReference type="KEGG" id="amyt:AMYT_2444"/>
<comment type="caution">
    <text evidence="2">The sequence shown here is derived from an EMBL/GenBank/DDBJ whole genome shotgun (WGS) entry which is preliminary data.</text>
</comment>
<evidence type="ECO:0000313" key="2">
    <source>
        <dbReference type="EMBL" id="RXK13668.1"/>
    </source>
</evidence>
<dbReference type="Pfam" id="PF13531">
    <property type="entry name" value="SBP_bac_11"/>
    <property type="match status" value="1"/>
</dbReference>
<dbReference type="EMBL" id="NXID01000064">
    <property type="protein sequence ID" value="RXK13668.1"/>
    <property type="molecule type" value="Genomic_DNA"/>
</dbReference>
<dbReference type="Gene3D" id="3.40.190.10">
    <property type="entry name" value="Periplasmic binding protein-like II"/>
    <property type="match status" value="2"/>
</dbReference>
<accession>A0AAX2AG91</accession>
<dbReference type="SUPFAM" id="SSF53850">
    <property type="entry name" value="Periplasmic binding protein-like II"/>
    <property type="match status" value="1"/>
</dbReference>
<proteinExistence type="predicted"/>
<name>A0AAX2AG91_9BACT</name>
<protein>
    <submittedName>
        <fullName evidence="2">Molybdenum ABC transporter substrate-binding protein</fullName>
    </submittedName>
</protein>
<dbReference type="InterPro" id="IPR050682">
    <property type="entry name" value="ModA/WtpA"/>
</dbReference>
<feature type="chain" id="PRO_5043869691" evidence="1">
    <location>
        <begin position="22"/>
        <end position="253"/>
    </location>
</feature>
<feature type="signal peptide" evidence="1">
    <location>
        <begin position="1"/>
        <end position="21"/>
    </location>
</feature>
<dbReference type="PANTHER" id="PTHR30632">
    <property type="entry name" value="MOLYBDATE-BINDING PERIPLASMIC PROTEIN"/>
    <property type="match status" value="1"/>
</dbReference>
<dbReference type="PANTHER" id="PTHR30632:SF0">
    <property type="entry name" value="SULFATE-BINDING PROTEIN"/>
    <property type="match status" value="1"/>
</dbReference>
<evidence type="ECO:0000256" key="1">
    <source>
        <dbReference type="SAM" id="SignalP"/>
    </source>
</evidence>
<keyword evidence="1" id="KW-0732">Signal</keyword>